<evidence type="ECO:0000256" key="7">
    <source>
        <dbReference type="SAM" id="Phobius"/>
    </source>
</evidence>
<dbReference type="Gene3D" id="1.20.1250.20">
    <property type="entry name" value="MFS general substrate transporter like domains"/>
    <property type="match status" value="1"/>
</dbReference>
<dbReference type="InterPro" id="IPR020846">
    <property type="entry name" value="MFS_dom"/>
</dbReference>
<dbReference type="PANTHER" id="PTHR48022:SF2">
    <property type="entry name" value="PLASTIDIC GLUCOSE TRANSPORTER 4"/>
    <property type="match status" value="1"/>
</dbReference>
<dbReference type="InterPro" id="IPR005829">
    <property type="entry name" value="Sugar_transporter_CS"/>
</dbReference>
<evidence type="ECO:0000256" key="2">
    <source>
        <dbReference type="ARBA" id="ARBA00010992"/>
    </source>
</evidence>
<dbReference type="EMBL" id="AWTV01000006">
    <property type="protein sequence ID" value="KIH92100.1"/>
    <property type="molecule type" value="Genomic_DNA"/>
</dbReference>
<dbReference type="Pfam" id="PF00083">
    <property type="entry name" value="Sugar_tr"/>
    <property type="match status" value="1"/>
</dbReference>
<dbReference type="AlphaFoldDB" id="A0A0C2IZF4"/>
<evidence type="ECO:0000256" key="6">
    <source>
        <dbReference type="SAM" id="MobiDB-lite"/>
    </source>
</evidence>
<keyword evidence="5 7" id="KW-0472">Membrane</keyword>
<feature type="transmembrane region" description="Helical" evidence="7">
    <location>
        <begin position="195"/>
        <end position="221"/>
    </location>
</feature>
<accession>A0A0C2IZF4</accession>
<comment type="caution">
    <text evidence="9">The sequence shown here is derived from an EMBL/GenBank/DDBJ whole genome shotgun (WGS) entry which is preliminary data.</text>
</comment>
<evidence type="ECO:0000256" key="5">
    <source>
        <dbReference type="ARBA" id="ARBA00023136"/>
    </source>
</evidence>
<evidence type="ECO:0000313" key="9">
    <source>
        <dbReference type="EMBL" id="KIH92100.1"/>
    </source>
</evidence>
<dbReference type="GO" id="GO:0005351">
    <property type="term" value="F:carbohydrate:proton symporter activity"/>
    <property type="evidence" value="ECO:0007669"/>
    <property type="project" value="TreeGrafter"/>
</dbReference>
<dbReference type="RefSeq" id="XP_040620110.1">
    <property type="nucleotide sequence ID" value="XM_040760920.1"/>
</dbReference>
<evidence type="ECO:0000259" key="8">
    <source>
        <dbReference type="PROSITE" id="PS50850"/>
    </source>
</evidence>
<feature type="transmembrane region" description="Helical" evidence="7">
    <location>
        <begin position="477"/>
        <end position="495"/>
    </location>
</feature>
<feature type="region of interest" description="Disordered" evidence="6">
    <location>
        <begin position="70"/>
        <end position="99"/>
    </location>
</feature>
<keyword evidence="9" id="KW-0813">Transport</keyword>
<organism evidence="9 10">
    <name type="scientific">Sporothrix brasiliensis 5110</name>
    <dbReference type="NCBI Taxonomy" id="1398154"/>
    <lineage>
        <taxon>Eukaryota</taxon>
        <taxon>Fungi</taxon>
        <taxon>Dikarya</taxon>
        <taxon>Ascomycota</taxon>
        <taxon>Pezizomycotina</taxon>
        <taxon>Sordariomycetes</taxon>
        <taxon>Sordariomycetidae</taxon>
        <taxon>Ophiostomatales</taxon>
        <taxon>Ophiostomataceae</taxon>
        <taxon>Sporothrix</taxon>
    </lineage>
</organism>
<feature type="domain" description="Major facilitator superfamily (MFS) profile" evidence="8">
    <location>
        <begin position="28"/>
        <end position="499"/>
    </location>
</feature>
<dbReference type="OrthoDB" id="6612291at2759"/>
<keyword evidence="10" id="KW-1185">Reference proteome</keyword>
<evidence type="ECO:0000256" key="3">
    <source>
        <dbReference type="ARBA" id="ARBA00022692"/>
    </source>
</evidence>
<dbReference type="GeneID" id="63675841"/>
<dbReference type="PROSITE" id="PS50850">
    <property type="entry name" value="MFS"/>
    <property type="match status" value="1"/>
</dbReference>
<dbReference type="SUPFAM" id="SSF103473">
    <property type="entry name" value="MFS general substrate transporter"/>
    <property type="match status" value="1"/>
</dbReference>
<feature type="transmembrane region" description="Helical" evidence="7">
    <location>
        <begin position="21"/>
        <end position="41"/>
    </location>
</feature>
<feature type="transmembrane region" description="Helical" evidence="7">
    <location>
        <begin position="443"/>
        <end position="465"/>
    </location>
</feature>
<name>A0A0C2IZF4_9PEZI</name>
<feature type="transmembrane region" description="Helical" evidence="7">
    <location>
        <begin position="106"/>
        <end position="127"/>
    </location>
</feature>
<dbReference type="InterPro" id="IPR005828">
    <property type="entry name" value="MFS_sugar_transport-like"/>
</dbReference>
<feature type="compositionally biased region" description="Basic and acidic residues" evidence="6">
    <location>
        <begin position="70"/>
        <end position="82"/>
    </location>
</feature>
<keyword evidence="9" id="KW-0762">Sugar transport</keyword>
<dbReference type="InterPro" id="IPR050360">
    <property type="entry name" value="MFS_Sugar_Transporters"/>
</dbReference>
<feature type="compositionally biased region" description="Low complexity" evidence="6">
    <location>
        <begin position="83"/>
        <end position="92"/>
    </location>
</feature>
<feature type="transmembrane region" description="Helical" evidence="7">
    <location>
        <begin position="314"/>
        <end position="331"/>
    </location>
</feature>
<dbReference type="Proteomes" id="UP000031575">
    <property type="component" value="Unassembled WGS sequence"/>
</dbReference>
<protein>
    <submittedName>
        <fullName evidence="9">Low-affinity glucose transporter HXT1</fullName>
    </submittedName>
</protein>
<feature type="transmembrane region" description="Helical" evidence="7">
    <location>
        <begin position="351"/>
        <end position="369"/>
    </location>
</feature>
<dbReference type="PANTHER" id="PTHR48022">
    <property type="entry name" value="PLASTIDIC GLUCOSE TRANSPORTER 4"/>
    <property type="match status" value="1"/>
</dbReference>
<dbReference type="HOGENOM" id="CLU_001265_30_1_1"/>
<proteinExistence type="inferred from homology"/>
<gene>
    <name evidence="9" type="ORF">SPBR_02617</name>
</gene>
<sequence>MSPHARARPTKPSTWPFFRHFTKISFLSLMLLSLSVLEFGFDNSITSLVQVMDQFDVDFHMYLPLNETEPTHHHGTRAHEGSHSNSSSSSNGTHHHGHPQMDPVKLSIFGSIGTPFRAGMLFVALLIAERWGRWAVFVVMQFGSLLGATILFTAHSFVQVVCGRVVLTMFSGWHDWLIPMYLAEIVPGPVRGSVIAFYMIFSYSGSVTAALATFFCSRAYVDDARQYRIPFALMWITPAVCLSLCWVLPESPRWLVRKGRMDDAVRALRRLNGTKNGYSPEEEAKLLLASIEEDAATQGAWRDLFRGTNTRRTLIVFMSIFIISFTGQSFVTKYGTIFVKGIGAMDPLQFGLMEKSLSIIAPLTLLFVIDRFGRRTIYFVNAVVYAVCLFLIGGIGMMDVHRVGNVIITLYILSAIVHIIGYHGACTVVAAETPHLRLRERTLTVTHIASNIVEFGVSFSLPYLLYKPYADLESKVGFIYGTISILGIVWGYFYLPDTSRRSLEELEELWQAGVPAYKFGSYKTTGSGVGFRVTQLERHAGAGELGSSSEDLPQATSLHGTVESGKADSDILDKGVAVVHEEVVMPEKV</sequence>
<dbReference type="PROSITE" id="PS00216">
    <property type="entry name" value="SUGAR_TRANSPORT_1"/>
    <property type="match status" value="1"/>
</dbReference>
<evidence type="ECO:0000313" key="10">
    <source>
        <dbReference type="Proteomes" id="UP000031575"/>
    </source>
</evidence>
<dbReference type="GO" id="GO:0016020">
    <property type="term" value="C:membrane"/>
    <property type="evidence" value="ECO:0007669"/>
    <property type="project" value="UniProtKB-SubCell"/>
</dbReference>
<feature type="transmembrane region" description="Helical" evidence="7">
    <location>
        <begin position="408"/>
        <end position="431"/>
    </location>
</feature>
<comment type="subcellular location">
    <subcellularLocation>
        <location evidence="1">Membrane</location>
        <topology evidence="1">Multi-pass membrane protein</topology>
    </subcellularLocation>
</comment>
<keyword evidence="4 7" id="KW-1133">Transmembrane helix</keyword>
<keyword evidence="3 7" id="KW-0812">Transmembrane</keyword>
<dbReference type="VEuPathDB" id="FungiDB:SPBR_02617"/>
<dbReference type="InterPro" id="IPR036259">
    <property type="entry name" value="MFS_trans_sf"/>
</dbReference>
<comment type="similarity">
    <text evidence="2">Belongs to the major facilitator superfamily. Sugar transporter (TC 2.A.1.1) family.</text>
</comment>
<evidence type="ECO:0000256" key="4">
    <source>
        <dbReference type="ARBA" id="ARBA00022989"/>
    </source>
</evidence>
<feature type="transmembrane region" description="Helical" evidence="7">
    <location>
        <begin position="376"/>
        <end position="396"/>
    </location>
</feature>
<reference evidence="9 10" key="1">
    <citation type="journal article" date="2014" name="BMC Genomics">
        <title>Comparative genomics of the major fungal agents of human and animal Sporotrichosis: Sporothrix schenckii and Sporothrix brasiliensis.</title>
        <authorList>
            <person name="Teixeira M.M."/>
            <person name="de Almeida L.G."/>
            <person name="Kubitschek-Barreira P."/>
            <person name="Alves F.L."/>
            <person name="Kioshima E.S."/>
            <person name="Abadio A.K."/>
            <person name="Fernandes L."/>
            <person name="Derengowski L.S."/>
            <person name="Ferreira K.S."/>
            <person name="Souza R.C."/>
            <person name="Ruiz J.C."/>
            <person name="de Andrade N.C."/>
            <person name="Paes H.C."/>
            <person name="Nicola A.M."/>
            <person name="Albuquerque P."/>
            <person name="Gerber A.L."/>
            <person name="Martins V.P."/>
            <person name="Peconick L.D."/>
            <person name="Neto A.V."/>
            <person name="Chaucanez C.B."/>
            <person name="Silva P.A."/>
            <person name="Cunha O.L."/>
            <person name="de Oliveira F.F."/>
            <person name="dos Santos T.C."/>
            <person name="Barros A.L."/>
            <person name="Soares M.A."/>
            <person name="de Oliveira L.M."/>
            <person name="Marini M.M."/>
            <person name="Villalobos-Duno H."/>
            <person name="Cunha M.M."/>
            <person name="de Hoog S."/>
            <person name="da Silveira J.F."/>
            <person name="Henrissat B."/>
            <person name="Nino-Vega G.A."/>
            <person name="Cisalpino P.S."/>
            <person name="Mora-Montes H.M."/>
            <person name="Almeida S.R."/>
            <person name="Stajich J.E."/>
            <person name="Lopes-Bezerra L.M."/>
            <person name="Vasconcelos A.T."/>
            <person name="Felipe M.S."/>
        </authorList>
    </citation>
    <scope>NUCLEOTIDE SEQUENCE [LARGE SCALE GENOMIC DNA]</scope>
    <source>
        <strain evidence="9 10">5110</strain>
    </source>
</reference>
<evidence type="ECO:0000256" key="1">
    <source>
        <dbReference type="ARBA" id="ARBA00004141"/>
    </source>
</evidence>
<feature type="transmembrane region" description="Helical" evidence="7">
    <location>
        <begin position="134"/>
        <end position="158"/>
    </location>
</feature>